<dbReference type="OrthoDB" id="9797716at2"/>
<dbReference type="PANTHER" id="PTHR39168">
    <property type="entry name" value="TRANSCRIPTIONAL REGULATOR-RELATED"/>
    <property type="match status" value="1"/>
</dbReference>
<name>A0A921TG92_9GAMM</name>
<dbReference type="InterPro" id="IPR036390">
    <property type="entry name" value="WH_DNA-bd_sf"/>
</dbReference>
<comment type="caution">
    <text evidence="1">The sequence shown here is derived from an EMBL/GenBank/DDBJ whole genome shotgun (WGS) entry which is preliminary data.</text>
</comment>
<dbReference type="Proteomes" id="UP000717981">
    <property type="component" value="Unassembled WGS sequence"/>
</dbReference>
<dbReference type="AlphaFoldDB" id="A0A921TG92"/>
<dbReference type="InterPro" id="IPR052543">
    <property type="entry name" value="HTH_Metal-responsive_Reg"/>
</dbReference>
<gene>
    <name evidence="1" type="ORF">CR938_05725</name>
</gene>
<organism evidence="1 2">
    <name type="scientific">Pseudoxanthomonas taiwanensis</name>
    <dbReference type="NCBI Taxonomy" id="176598"/>
    <lineage>
        <taxon>Bacteria</taxon>
        <taxon>Pseudomonadati</taxon>
        <taxon>Pseudomonadota</taxon>
        <taxon>Gammaproteobacteria</taxon>
        <taxon>Lysobacterales</taxon>
        <taxon>Lysobacteraceae</taxon>
        <taxon>Pseudoxanthomonas</taxon>
    </lineage>
</organism>
<dbReference type="GO" id="GO:0003700">
    <property type="term" value="F:DNA-binding transcription factor activity"/>
    <property type="evidence" value="ECO:0007669"/>
    <property type="project" value="TreeGrafter"/>
</dbReference>
<dbReference type="PANTHER" id="PTHR39168:SF1">
    <property type="entry name" value="TRANSCRIPTIONAL REGULATORY PROTEIN"/>
    <property type="match status" value="1"/>
</dbReference>
<reference evidence="1" key="1">
    <citation type="submission" date="2017-10" db="EMBL/GenBank/DDBJ databases">
        <title>Whole genome sequencing of members of genus Pseudoxanthomonas.</title>
        <authorList>
            <person name="Kumar S."/>
            <person name="Bansal K."/>
            <person name="Kaur A."/>
            <person name="Patil P."/>
            <person name="Sharma S."/>
            <person name="Patil P.B."/>
        </authorList>
    </citation>
    <scope>NUCLEOTIDE SEQUENCE</scope>
    <source>
        <strain evidence="1">DSM 22914</strain>
    </source>
</reference>
<evidence type="ECO:0000313" key="1">
    <source>
        <dbReference type="EMBL" id="KAF1689505.1"/>
    </source>
</evidence>
<protein>
    <submittedName>
        <fullName evidence="1">Transcriptional regulator</fullName>
    </submittedName>
</protein>
<dbReference type="GO" id="GO:0010288">
    <property type="term" value="P:response to lead ion"/>
    <property type="evidence" value="ECO:0007669"/>
    <property type="project" value="TreeGrafter"/>
</dbReference>
<dbReference type="GO" id="GO:0046686">
    <property type="term" value="P:response to cadmium ion"/>
    <property type="evidence" value="ECO:0007669"/>
    <property type="project" value="TreeGrafter"/>
</dbReference>
<dbReference type="GO" id="GO:0097063">
    <property type="term" value="F:cadmium ion sensor activity"/>
    <property type="evidence" value="ECO:0007669"/>
    <property type="project" value="TreeGrafter"/>
</dbReference>
<dbReference type="Gene3D" id="1.10.10.10">
    <property type="entry name" value="Winged helix-like DNA-binding domain superfamily/Winged helix DNA-binding domain"/>
    <property type="match status" value="1"/>
</dbReference>
<dbReference type="InterPro" id="IPR036388">
    <property type="entry name" value="WH-like_DNA-bd_sf"/>
</dbReference>
<dbReference type="EMBL" id="PDWK01000020">
    <property type="protein sequence ID" value="KAF1689505.1"/>
    <property type="molecule type" value="Genomic_DNA"/>
</dbReference>
<keyword evidence="2" id="KW-1185">Reference proteome</keyword>
<dbReference type="GO" id="GO:0032791">
    <property type="term" value="F:lead ion binding"/>
    <property type="evidence" value="ECO:0007669"/>
    <property type="project" value="TreeGrafter"/>
</dbReference>
<accession>A0A921TG92</accession>
<sequence>MGVDSELARVAAALGDPARSRMLAMLMGGQARTAGELALDGGVSPSTASTHPALRGRRAGPVDPALRRARTCYDHLAGSLAVAWLEAMRAHGHLAGPDGLVLSASGEAWCRQAGLDLDGARAARRPLCRTCLDWSERRDHLAGALGAALLRLLLERGWARRMPDSRALRVGARGERLLTGLR</sequence>
<dbReference type="SUPFAM" id="SSF46785">
    <property type="entry name" value="Winged helix' DNA-binding domain"/>
    <property type="match status" value="1"/>
</dbReference>
<evidence type="ECO:0000313" key="2">
    <source>
        <dbReference type="Proteomes" id="UP000717981"/>
    </source>
</evidence>
<dbReference type="GO" id="GO:0003677">
    <property type="term" value="F:DNA binding"/>
    <property type="evidence" value="ECO:0007669"/>
    <property type="project" value="TreeGrafter"/>
</dbReference>
<proteinExistence type="predicted"/>